<accession>A0A923LCD1</accession>
<evidence type="ECO:0000313" key="6">
    <source>
        <dbReference type="Proteomes" id="UP000649345"/>
    </source>
</evidence>
<dbReference type="PANTHER" id="PTHR43464:SF19">
    <property type="entry name" value="UBIQUINONE BIOSYNTHESIS O-METHYLTRANSFERASE, MITOCHONDRIAL"/>
    <property type="match status" value="1"/>
</dbReference>
<dbReference type="RefSeq" id="WP_186871912.1">
    <property type="nucleotide sequence ID" value="NZ_JACOOR010000004.1"/>
</dbReference>
<dbReference type="GO" id="GO:0032259">
    <property type="term" value="P:methylation"/>
    <property type="evidence" value="ECO:0007669"/>
    <property type="project" value="UniProtKB-KW"/>
</dbReference>
<feature type="domain" description="Methyltransferase type 11" evidence="4">
    <location>
        <begin position="51"/>
        <end position="145"/>
    </location>
</feature>
<proteinExistence type="predicted"/>
<evidence type="ECO:0000259" key="4">
    <source>
        <dbReference type="Pfam" id="PF08241"/>
    </source>
</evidence>
<keyword evidence="2" id="KW-0808">Transferase</keyword>
<keyword evidence="1 5" id="KW-0489">Methyltransferase</keyword>
<evidence type="ECO:0000256" key="3">
    <source>
        <dbReference type="ARBA" id="ARBA00022691"/>
    </source>
</evidence>
<dbReference type="Gene3D" id="3.40.50.150">
    <property type="entry name" value="Vaccinia Virus protein VP39"/>
    <property type="match status" value="1"/>
</dbReference>
<dbReference type="InterPro" id="IPR013216">
    <property type="entry name" value="Methyltransf_11"/>
</dbReference>
<gene>
    <name evidence="5" type="ORF">H8S44_07415</name>
</gene>
<comment type="caution">
    <text evidence="5">The sequence shown here is derived from an EMBL/GenBank/DDBJ whole genome shotgun (WGS) entry which is preliminary data.</text>
</comment>
<organism evidence="5 6">
    <name type="scientific">Anaerosacchariphilus hominis</name>
    <dbReference type="NCBI Taxonomy" id="2763017"/>
    <lineage>
        <taxon>Bacteria</taxon>
        <taxon>Bacillati</taxon>
        <taxon>Bacillota</taxon>
        <taxon>Clostridia</taxon>
        <taxon>Lachnospirales</taxon>
        <taxon>Lachnospiraceae</taxon>
        <taxon>Anaerosacchariphilus</taxon>
    </lineage>
</organism>
<dbReference type="SUPFAM" id="SSF53335">
    <property type="entry name" value="S-adenosyl-L-methionine-dependent methyltransferases"/>
    <property type="match status" value="1"/>
</dbReference>
<sequence>MQRQAETIGKRWDYCADGYDAIVQNEFAEELAEKWSEILKNHAPCEKGKVLDIGTGPGFFAVLMGRMGWQVTGIDCSEKMVETAARNAGKAGVHAEFYQMDNHQLDFPEDTFDYIICRNVTWILYDPEKAFAEWKRVLKPGGRILYFDANWHMTGNAEYREDIKRDEEEYRKLYGDPENTYTGDENTDQEFQKVLYFNEILRPNWDEIHLPTLGYENMEIVPRVNEQVYSEKKQLLYRSIPMFLVCADKPAERMQA</sequence>
<reference evidence="5" key="1">
    <citation type="submission" date="2020-08" db="EMBL/GenBank/DDBJ databases">
        <title>Genome public.</title>
        <authorList>
            <person name="Liu C."/>
            <person name="Sun Q."/>
        </authorList>
    </citation>
    <scope>NUCLEOTIDE SEQUENCE</scope>
    <source>
        <strain evidence="5">NSJ-68</strain>
    </source>
</reference>
<evidence type="ECO:0000313" key="5">
    <source>
        <dbReference type="EMBL" id="MBC5659594.1"/>
    </source>
</evidence>
<keyword evidence="6" id="KW-1185">Reference proteome</keyword>
<dbReference type="Pfam" id="PF08241">
    <property type="entry name" value="Methyltransf_11"/>
    <property type="match status" value="1"/>
</dbReference>
<dbReference type="Proteomes" id="UP000649345">
    <property type="component" value="Unassembled WGS sequence"/>
</dbReference>
<dbReference type="InterPro" id="IPR029063">
    <property type="entry name" value="SAM-dependent_MTases_sf"/>
</dbReference>
<evidence type="ECO:0000256" key="2">
    <source>
        <dbReference type="ARBA" id="ARBA00022679"/>
    </source>
</evidence>
<dbReference type="GO" id="GO:0008757">
    <property type="term" value="F:S-adenosylmethionine-dependent methyltransferase activity"/>
    <property type="evidence" value="ECO:0007669"/>
    <property type="project" value="InterPro"/>
</dbReference>
<dbReference type="AlphaFoldDB" id="A0A923LCD1"/>
<dbReference type="CDD" id="cd02440">
    <property type="entry name" value="AdoMet_MTases"/>
    <property type="match status" value="1"/>
</dbReference>
<keyword evidence="3" id="KW-0949">S-adenosyl-L-methionine</keyword>
<dbReference type="PANTHER" id="PTHR43464">
    <property type="entry name" value="METHYLTRANSFERASE"/>
    <property type="match status" value="1"/>
</dbReference>
<evidence type="ECO:0000256" key="1">
    <source>
        <dbReference type="ARBA" id="ARBA00022603"/>
    </source>
</evidence>
<name>A0A923LCD1_9FIRM</name>
<protein>
    <submittedName>
        <fullName evidence="5">Class I SAM-dependent methyltransferase</fullName>
    </submittedName>
</protein>
<dbReference type="EMBL" id="JACOOR010000004">
    <property type="protein sequence ID" value="MBC5659594.1"/>
    <property type="molecule type" value="Genomic_DNA"/>
</dbReference>